<dbReference type="GO" id="GO:0008690">
    <property type="term" value="F:3-deoxy-manno-octulosonate cytidylyltransferase activity"/>
    <property type="evidence" value="ECO:0007669"/>
    <property type="project" value="UniProtKB-UniRule"/>
</dbReference>
<evidence type="ECO:0000256" key="5">
    <source>
        <dbReference type="HAMAP-Rule" id="MF_00057"/>
    </source>
</evidence>
<dbReference type="RefSeq" id="WP_013182177.1">
    <property type="nucleotide sequence ID" value="NC_014225.1"/>
</dbReference>
<comment type="function">
    <text evidence="5">Activates KDO (a required 8-carbon sugar) for incorporation into bacterial lipopolysaccharide in Gram-negative bacteria.</text>
</comment>
<dbReference type="GO" id="GO:0005829">
    <property type="term" value="C:cytosol"/>
    <property type="evidence" value="ECO:0007669"/>
    <property type="project" value="TreeGrafter"/>
</dbReference>
<protein>
    <recommendedName>
        <fullName evidence="5">3-deoxy-manno-octulosonate cytidylyltransferase</fullName>
        <ecNumber evidence="5">2.7.7.38</ecNumber>
    </recommendedName>
    <alternativeName>
        <fullName evidence="5">CMP-2-keto-3-deoxyoctulosonic acid synthase</fullName>
        <shortName evidence="5">CKS</shortName>
        <shortName evidence="5">CMP-KDO synthase</shortName>
    </alternativeName>
</protein>
<evidence type="ECO:0000256" key="2">
    <source>
        <dbReference type="ARBA" id="ARBA00022679"/>
    </source>
</evidence>
<dbReference type="UniPathway" id="UPA00358">
    <property type="reaction ID" value="UER00476"/>
</dbReference>
<comment type="subcellular location">
    <subcellularLocation>
        <location evidence="5">Cytoplasm</location>
    </subcellularLocation>
    <subcellularLocation>
        <location evidence="1">Membrane</location>
    </subcellularLocation>
</comment>
<dbReference type="NCBIfam" id="NF003950">
    <property type="entry name" value="PRK05450.1-3"/>
    <property type="match status" value="1"/>
</dbReference>
<name>D6YWF3_WADCW</name>
<dbReference type="InterPro" id="IPR004528">
    <property type="entry name" value="KdsB"/>
</dbReference>
<organism evidence="6 7">
    <name type="scientific">Waddlia chondrophila (strain ATCC VR-1470 / WSU 86-1044)</name>
    <dbReference type="NCBI Taxonomy" id="716544"/>
    <lineage>
        <taxon>Bacteria</taxon>
        <taxon>Pseudomonadati</taxon>
        <taxon>Chlamydiota</taxon>
        <taxon>Chlamydiia</taxon>
        <taxon>Parachlamydiales</taxon>
        <taxon>Waddliaceae</taxon>
        <taxon>Waddlia</taxon>
    </lineage>
</organism>
<sequence>MTYRIIGMIPARYGSSRFPGKPLVEISGKSLIQRTYENAQRCKLLQEIYVATDDDRIFSHVEEFGGKAIMTSSNCPTGTERLAEAIHLNFKNVDMIINIQGDEPLLEPYVIQKVGEILINDQSAVMSTAAVKISTEEEALSRSVNKCVIDAHGNALYFSRSLIPGGHSGKWEPDTTYYKHLGIYGYRKDFLFHYAELETTPLQLAEDLEQLKVLEHGFKIKVAVVDSHSIGVDTPEDLIKVERKL</sequence>
<evidence type="ECO:0000313" key="6">
    <source>
        <dbReference type="EMBL" id="ADI38464.1"/>
    </source>
</evidence>
<dbReference type="NCBIfam" id="NF003952">
    <property type="entry name" value="PRK05450.1-5"/>
    <property type="match status" value="1"/>
</dbReference>
<dbReference type="NCBIfam" id="NF009905">
    <property type="entry name" value="PRK13368.1"/>
    <property type="match status" value="1"/>
</dbReference>
<comment type="catalytic activity">
    <reaction evidence="5">
        <text>3-deoxy-alpha-D-manno-oct-2-ulosonate + CTP = CMP-3-deoxy-beta-D-manno-octulosonate + diphosphate</text>
        <dbReference type="Rhea" id="RHEA:23448"/>
        <dbReference type="ChEBI" id="CHEBI:33019"/>
        <dbReference type="ChEBI" id="CHEBI:37563"/>
        <dbReference type="ChEBI" id="CHEBI:85986"/>
        <dbReference type="ChEBI" id="CHEBI:85987"/>
        <dbReference type="EC" id="2.7.7.38"/>
    </reaction>
</comment>
<dbReference type="InterPro" id="IPR029044">
    <property type="entry name" value="Nucleotide-diphossugar_trans"/>
</dbReference>
<dbReference type="HOGENOM" id="CLU_065038_0_1_0"/>
<evidence type="ECO:0000313" key="7">
    <source>
        <dbReference type="Proteomes" id="UP000001505"/>
    </source>
</evidence>
<dbReference type="AlphaFoldDB" id="D6YWF3"/>
<comment type="pathway">
    <text evidence="5">Nucleotide-sugar biosynthesis; CMP-3-deoxy-D-manno-octulosonate biosynthesis; CMP-3-deoxy-D-manno-octulosonate from 3-deoxy-D-manno-octulosonate and CTP: step 1/1.</text>
</comment>
<dbReference type="GO" id="GO:0016020">
    <property type="term" value="C:membrane"/>
    <property type="evidence" value="ECO:0007669"/>
    <property type="project" value="UniProtKB-SubCell"/>
</dbReference>
<proteinExistence type="inferred from homology"/>
<dbReference type="Proteomes" id="UP000001505">
    <property type="component" value="Chromosome"/>
</dbReference>
<dbReference type="Pfam" id="PF02348">
    <property type="entry name" value="CTP_transf_3"/>
    <property type="match status" value="1"/>
</dbReference>
<evidence type="ECO:0000256" key="3">
    <source>
        <dbReference type="ARBA" id="ARBA00022695"/>
    </source>
</evidence>
<keyword evidence="2 5" id="KW-0808">Transferase</keyword>
<dbReference type="FunFam" id="3.90.550.10:FF:000011">
    <property type="entry name" value="3-deoxy-manno-octulosonate cytidylyltransferase"/>
    <property type="match status" value="1"/>
</dbReference>
<dbReference type="OrthoDB" id="9815559at2"/>
<dbReference type="PANTHER" id="PTHR42866:SF2">
    <property type="entry name" value="3-DEOXY-MANNO-OCTULOSONATE CYTIDYLYLTRANSFERASE, MITOCHONDRIAL"/>
    <property type="match status" value="1"/>
</dbReference>
<gene>
    <name evidence="5 6" type="primary">kdsB</name>
    <name evidence="6" type="ordered locus">wcw_1107</name>
</gene>
<dbReference type="HAMAP" id="MF_00057">
    <property type="entry name" value="KdsB"/>
    <property type="match status" value="1"/>
</dbReference>
<dbReference type="NCBIfam" id="TIGR00466">
    <property type="entry name" value="kdsB"/>
    <property type="match status" value="1"/>
</dbReference>
<dbReference type="EC" id="2.7.7.38" evidence="5"/>
<keyword evidence="7" id="KW-1185">Reference proteome</keyword>
<keyword evidence="4 5" id="KW-0448">Lipopolysaccharide biosynthesis</keyword>
<dbReference type="UniPathway" id="UPA00030"/>
<dbReference type="KEGG" id="wch:wcw_1107"/>
<reference evidence="6 7" key="1">
    <citation type="journal article" date="2010" name="PLoS ONE">
        <title>The Waddlia genome: a window into chlamydial biology.</title>
        <authorList>
            <person name="Bertelli C."/>
            <person name="Collyn F."/>
            <person name="Croxatto A."/>
            <person name="Ruckert C."/>
            <person name="Polkinghorne A."/>
            <person name="Kebbi-Beghdadi C."/>
            <person name="Goesmann A."/>
            <person name="Vaughan L."/>
            <person name="Greub G."/>
        </authorList>
    </citation>
    <scope>NUCLEOTIDE SEQUENCE [LARGE SCALE GENOMIC DNA]</scope>
    <source>
        <strain evidence="7">ATCC VR-1470 / WSU 86-1044</strain>
    </source>
</reference>
<comment type="pathway">
    <text evidence="5">Bacterial outer membrane biogenesis; lipopolysaccharide biosynthesis.</text>
</comment>
<comment type="similarity">
    <text evidence="5">Belongs to the KdsB family.</text>
</comment>
<dbReference type="STRING" id="716544.wcw_1107"/>
<dbReference type="SUPFAM" id="SSF53448">
    <property type="entry name" value="Nucleotide-diphospho-sugar transferases"/>
    <property type="match status" value="1"/>
</dbReference>
<dbReference type="eggNOG" id="COG1212">
    <property type="taxonomic scope" value="Bacteria"/>
</dbReference>
<evidence type="ECO:0000256" key="1">
    <source>
        <dbReference type="ARBA" id="ARBA00004370"/>
    </source>
</evidence>
<dbReference type="GO" id="GO:0033468">
    <property type="term" value="P:CMP-keto-3-deoxy-D-manno-octulosonic acid biosynthetic process"/>
    <property type="evidence" value="ECO:0007669"/>
    <property type="project" value="UniProtKB-UniRule"/>
</dbReference>
<keyword evidence="3 5" id="KW-0548">Nucleotidyltransferase</keyword>
<dbReference type="PANTHER" id="PTHR42866">
    <property type="entry name" value="3-DEOXY-MANNO-OCTULOSONATE CYTIDYLYLTRANSFERASE"/>
    <property type="match status" value="1"/>
</dbReference>
<dbReference type="InterPro" id="IPR003329">
    <property type="entry name" value="Cytidylyl_trans"/>
</dbReference>
<keyword evidence="5" id="KW-0963">Cytoplasm</keyword>
<accession>D6YWF3</accession>
<dbReference type="EMBL" id="CP001928">
    <property type="protein sequence ID" value="ADI38464.1"/>
    <property type="molecule type" value="Genomic_DNA"/>
</dbReference>
<dbReference type="GO" id="GO:0009103">
    <property type="term" value="P:lipopolysaccharide biosynthetic process"/>
    <property type="evidence" value="ECO:0007669"/>
    <property type="project" value="UniProtKB-UniRule"/>
</dbReference>
<evidence type="ECO:0000256" key="4">
    <source>
        <dbReference type="ARBA" id="ARBA00022985"/>
    </source>
</evidence>
<dbReference type="Gene3D" id="3.90.550.10">
    <property type="entry name" value="Spore Coat Polysaccharide Biosynthesis Protein SpsA, Chain A"/>
    <property type="match status" value="1"/>
</dbReference>
<dbReference type="CDD" id="cd02517">
    <property type="entry name" value="CMP-KDO-Synthetase"/>
    <property type="match status" value="1"/>
</dbReference>